<comment type="caution">
    <text evidence="2">The sequence shown here is derived from an EMBL/GenBank/DDBJ whole genome shotgun (WGS) entry which is preliminary data.</text>
</comment>
<keyword evidence="3" id="KW-1185">Reference proteome</keyword>
<dbReference type="Pfam" id="PF05050">
    <property type="entry name" value="Methyltransf_21"/>
    <property type="match status" value="1"/>
</dbReference>
<dbReference type="GO" id="GO:0031902">
    <property type="term" value="C:late endosome membrane"/>
    <property type="evidence" value="ECO:0007669"/>
    <property type="project" value="TreeGrafter"/>
</dbReference>
<dbReference type="GO" id="GO:0016197">
    <property type="term" value="P:endosomal transport"/>
    <property type="evidence" value="ECO:0007669"/>
    <property type="project" value="TreeGrafter"/>
</dbReference>
<dbReference type="GO" id="GO:0005794">
    <property type="term" value="C:Golgi apparatus"/>
    <property type="evidence" value="ECO:0007669"/>
    <property type="project" value="TreeGrafter"/>
</dbReference>
<feature type="domain" description="Methyltransferase FkbM" evidence="1">
    <location>
        <begin position="100"/>
        <end position="252"/>
    </location>
</feature>
<dbReference type="AlphaFoldDB" id="A0AAE1UM92"/>
<dbReference type="GO" id="GO:0005789">
    <property type="term" value="C:endoplasmic reticulum membrane"/>
    <property type="evidence" value="ECO:0007669"/>
    <property type="project" value="TreeGrafter"/>
</dbReference>
<gene>
    <name evidence="2" type="ORF">Pmani_005377</name>
</gene>
<dbReference type="Gene3D" id="3.40.50.150">
    <property type="entry name" value="Vaccinia Virus protein VP39"/>
    <property type="match status" value="1"/>
</dbReference>
<sequence length="379" mass="42055">MWVVFLQYGVAAEAAVQVEGGTDGRACDEEAWLDMPSPESDLVLDHIKSTVLVPYQPHPPDPPTDIELDNPPWVNLGAWMYAETIIRQLFVRKRSGVFVEVGAGQGVFKSHTVWLETLLGWRGLLVEPRPHAFSQLRRHRKAMAAQACVSDEGHYKKNDLWSPSRTHQLPFPYNDLALARSTLLKYVAPEDVRGADVLSVQCYTLNSLVWAGLGKKPHVDLLVLDTAGGEYNIMDTVQNLNLSVVVVRHHTPVDKDILKEIIKNIDLIYLPDLVPLDSFYLIFVNEDTARYARQLNLTQHKLTYNDNNYNKEILVTGQLSTVQPATSWVGESLLHMSCSAGCLLHQLAQLLHSRTAHVLVGVAGAHVISGAPVSSGLPV</sequence>
<dbReference type="InterPro" id="IPR029063">
    <property type="entry name" value="SAM-dependent_MTases_sf"/>
</dbReference>
<evidence type="ECO:0000259" key="1">
    <source>
        <dbReference type="Pfam" id="PF05050"/>
    </source>
</evidence>
<dbReference type="Proteomes" id="UP001292094">
    <property type="component" value="Unassembled WGS sequence"/>
</dbReference>
<reference evidence="2" key="1">
    <citation type="submission" date="2023-11" db="EMBL/GenBank/DDBJ databases">
        <title>Genome assemblies of two species of porcelain crab, Petrolisthes cinctipes and Petrolisthes manimaculis (Anomura: Porcellanidae).</title>
        <authorList>
            <person name="Angst P."/>
        </authorList>
    </citation>
    <scope>NUCLEOTIDE SEQUENCE</scope>
    <source>
        <strain evidence="2">PB745_02</strain>
        <tissue evidence="2">Gill</tissue>
    </source>
</reference>
<name>A0AAE1UM92_9EUCA</name>
<proteinExistence type="predicted"/>
<dbReference type="GO" id="GO:0006888">
    <property type="term" value="P:endoplasmic reticulum to Golgi vesicle-mediated transport"/>
    <property type="evidence" value="ECO:0007669"/>
    <property type="project" value="TreeGrafter"/>
</dbReference>
<dbReference type="InterPro" id="IPR006342">
    <property type="entry name" value="FkbM_mtfrase"/>
</dbReference>
<protein>
    <recommendedName>
        <fullName evidence="1">Methyltransferase FkbM domain-containing protein</fullName>
    </recommendedName>
</protein>
<evidence type="ECO:0000313" key="2">
    <source>
        <dbReference type="EMBL" id="KAK4323960.1"/>
    </source>
</evidence>
<dbReference type="InterPro" id="IPR053202">
    <property type="entry name" value="EGF_Rcpt_Signaling_Reg"/>
</dbReference>
<dbReference type="EMBL" id="JAWZYT010000400">
    <property type="protein sequence ID" value="KAK4323960.1"/>
    <property type="molecule type" value="Genomic_DNA"/>
</dbReference>
<dbReference type="PANTHER" id="PTHR34009">
    <property type="entry name" value="PROTEIN STAR"/>
    <property type="match status" value="1"/>
</dbReference>
<accession>A0AAE1UM92</accession>
<evidence type="ECO:0000313" key="3">
    <source>
        <dbReference type="Proteomes" id="UP001292094"/>
    </source>
</evidence>
<dbReference type="SUPFAM" id="SSF53335">
    <property type="entry name" value="S-adenosyl-L-methionine-dependent methyltransferases"/>
    <property type="match status" value="1"/>
</dbReference>
<organism evidence="2 3">
    <name type="scientific">Petrolisthes manimaculis</name>
    <dbReference type="NCBI Taxonomy" id="1843537"/>
    <lineage>
        <taxon>Eukaryota</taxon>
        <taxon>Metazoa</taxon>
        <taxon>Ecdysozoa</taxon>
        <taxon>Arthropoda</taxon>
        <taxon>Crustacea</taxon>
        <taxon>Multicrustacea</taxon>
        <taxon>Malacostraca</taxon>
        <taxon>Eumalacostraca</taxon>
        <taxon>Eucarida</taxon>
        <taxon>Decapoda</taxon>
        <taxon>Pleocyemata</taxon>
        <taxon>Anomura</taxon>
        <taxon>Galatheoidea</taxon>
        <taxon>Porcellanidae</taxon>
        <taxon>Petrolisthes</taxon>
    </lineage>
</organism>
<dbReference type="GO" id="GO:0005886">
    <property type="term" value="C:plasma membrane"/>
    <property type="evidence" value="ECO:0007669"/>
    <property type="project" value="TreeGrafter"/>
</dbReference>
<dbReference type="PANTHER" id="PTHR34009:SF2">
    <property type="entry name" value="PROTEIN STAR"/>
    <property type="match status" value="1"/>
</dbReference>